<name>A0A1G2UZG1_9BACT</name>
<accession>A0A1G2UZG1</accession>
<feature type="transmembrane region" description="Helical" evidence="4">
    <location>
        <begin position="7"/>
        <end position="28"/>
    </location>
</feature>
<dbReference type="Proteomes" id="UP000177697">
    <property type="component" value="Unassembled WGS sequence"/>
</dbReference>
<sequence>MFVSKKIIYISAGAIVLLFISSIISFLGSGNSNLPLEQITTTEEVVEINPLPQSGDLYKVVKVVDGDTVTINMNGKSQTIRLIGLNTPETVDPRKPVECFGKEASDKAKEILTGKEVRIEKDPGQGDYDKYNRLLAYVFLEDGTNFNKYMIEQGLGYEYTYNLPYKYQKEFKTAQEQAKSQKRGLWADNACKIEQSTKTTTTTSAPAPIQQFQTTTESKPATNGNYICSYNAYNCSNFSTQNEAQAAFEACGGVNNDIHGLDRDKDGVVCESLP</sequence>
<comment type="caution">
    <text evidence="6">The sequence shown here is derived from an EMBL/GenBank/DDBJ whole genome shotgun (WGS) entry which is preliminary data.</text>
</comment>
<protein>
    <recommendedName>
        <fullName evidence="5">TNase-like domain-containing protein</fullName>
    </recommendedName>
</protein>
<dbReference type="PANTHER" id="PTHR12302:SF3">
    <property type="entry name" value="SERINE_THREONINE-PROTEIN KINASE 31"/>
    <property type="match status" value="1"/>
</dbReference>
<dbReference type="Pfam" id="PF05901">
    <property type="entry name" value="Excalibur"/>
    <property type="match status" value="1"/>
</dbReference>
<evidence type="ECO:0000256" key="3">
    <source>
        <dbReference type="ARBA" id="ARBA00022801"/>
    </source>
</evidence>
<keyword evidence="4" id="KW-0812">Transmembrane</keyword>
<keyword evidence="4" id="KW-1133">Transmembrane helix</keyword>
<dbReference type="PANTHER" id="PTHR12302">
    <property type="entry name" value="EBNA2 BINDING PROTEIN P100"/>
    <property type="match status" value="1"/>
</dbReference>
<gene>
    <name evidence="6" type="ORF">A2431_00250</name>
</gene>
<dbReference type="InterPro" id="IPR016071">
    <property type="entry name" value="Staphylococal_nuclease_OB-fold"/>
</dbReference>
<dbReference type="SMART" id="SM00318">
    <property type="entry name" value="SNc"/>
    <property type="match status" value="1"/>
</dbReference>
<evidence type="ECO:0000256" key="4">
    <source>
        <dbReference type="SAM" id="Phobius"/>
    </source>
</evidence>
<dbReference type="InterPro" id="IPR035437">
    <property type="entry name" value="SNase_OB-fold_sf"/>
</dbReference>
<dbReference type="AlphaFoldDB" id="A0A1G2UZG1"/>
<reference evidence="6 7" key="1">
    <citation type="journal article" date="2016" name="Nat. Commun.">
        <title>Thousands of microbial genomes shed light on interconnected biogeochemical processes in an aquifer system.</title>
        <authorList>
            <person name="Anantharaman K."/>
            <person name="Brown C.T."/>
            <person name="Hug L.A."/>
            <person name="Sharon I."/>
            <person name="Castelle C.J."/>
            <person name="Probst A.J."/>
            <person name="Thomas B.C."/>
            <person name="Singh A."/>
            <person name="Wilkins M.J."/>
            <person name="Karaoz U."/>
            <person name="Brodie E.L."/>
            <person name="Williams K.H."/>
            <person name="Hubbard S.S."/>
            <person name="Banfield J.F."/>
        </authorList>
    </citation>
    <scope>NUCLEOTIDE SEQUENCE [LARGE SCALE GENOMIC DNA]</scope>
</reference>
<feature type="domain" description="TNase-like" evidence="5">
    <location>
        <begin position="59"/>
        <end position="188"/>
    </location>
</feature>
<keyword evidence="4" id="KW-0472">Membrane</keyword>
<dbReference type="GO" id="GO:0004519">
    <property type="term" value="F:endonuclease activity"/>
    <property type="evidence" value="ECO:0007669"/>
    <property type="project" value="UniProtKB-KW"/>
</dbReference>
<keyword evidence="1" id="KW-0540">Nuclease</keyword>
<dbReference type="Pfam" id="PF00565">
    <property type="entry name" value="SNase"/>
    <property type="match status" value="1"/>
</dbReference>
<dbReference type="EMBL" id="MHWW01000013">
    <property type="protein sequence ID" value="OHB14753.1"/>
    <property type="molecule type" value="Genomic_DNA"/>
</dbReference>
<evidence type="ECO:0000313" key="6">
    <source>
        <dbReference type="EMBL" id="OHB14753.1"/>
    </source>
</evidence>
<evidence type="ECO:0000259" key="5">
    <source>
        <dbReference type="PROSITE" id="PS50830"/>
    </source>
</evidence>
<keyword evidence="2" id="KW-0255">Endonuclease</keyword>
<dbReference type="Gene3D" id="2.40.50.90">
    <property type="match status" value="1"/>
</dbReference>
<dbReference type="SUPFAM" id="SSF50199">
    <property type="entry name" value="Staphylococcal nuclease"/>
    <property type="match status" value="1"/>
</dbReference>
<evidence type="ECO:0000313" key="7">
    <source>
        <dbReference type="Proteomes" id="UP000177697"/>
    </source>
</evidence>
<dbReference type="InterPro" id="IPR008613">
    <property type="entry name" value="Excalibur_Ca-bd_domain"/>
</dbReference>
<dbReference type="PROSITE" id="PS50830">
    <property type="entry name" value="TNASE_3"/>
    <property type="match status" value="1"/>
</dbReference>
<proteinExistence type="predicted"/>
<evidence type="ECO:0000256" key="1">
    <source>
        <dbReference type="ARBA" id="ARBA00022722"/>
    </source>
</evidence>
<keyword evidence="3" id="KW-0378">Hydrolase</keyword>
<evidence type="ECO:0000256" key="2">
    <source>
        <dbReference type="ARBA" id="ARBA00022759"/>
    </source>
</evidence>
<organism evidence="6 7">
    <name type="scientific">Candidatus Zambryskibacteria bacterium RIFOXYC1_FULL_39_10</name>
    <dbReference type="NCBI Taxonomy" id="1802779"/>
    <lineage>
        <taxon>Bacteria</taxon>
        <taxon>Candidatus Zambryskiibacteriota</taxon>
    </lineage>
</organism>
<dbReference type="CDD" id="cd00175">
    <property type="entry name" value="SNc"/>
    <property type="match status" value="1"/>
</dbReference>
<dbReference type="GO" id="GO:0016787">
    <property type="term" value="F:hydrolase activity"/>
    <property type="evidence" value="ECO:0007669"/>
    <property type="project" value="UniProtKB-KW"/>
</dbReference>